<evidence type="ECO:0000313" key="1">
    <source>
        <dbReference type="EMBL" id="ADN13085.1"/>
    </source>
</evidence>
<name>E0UEV5_GLOV7</name>
<evidence type="ECO:0000313" key="2">
    <source>
        <dbReference type="Proteomes" id="UP000008206"/>
    </source>
</evidence>
<protein>
    <submittedName>
        <fullName evidence="1">Uncharacterized protein</fullName>
    </submittedName>
</protein>
<reference evidence="2" key="1">
    <citation type="journal article" date="2011" name="MBio">
        <title>Novel metabolic attributes of the genus Cyanothece, comprising a group of unicellular nitrogen-fixing Cyanobacteria.</title>
        <authorList>
            <person name="Bandyopadhyay A."/>
            <person name="Elvitigala T."/>
            <person name="Welsh E."/>
            <person name="Stockel J."/>
            <person name="Liberton M."/>
            <person name="Min H."/>
            <person name="Sherman L.A."/>
            <person name="Pakrasi H.B."/>
        </authorList>
    </citation>
    <scope>NUCLEOTIDE SEQUENCE [LARGE SCALE GENOMIC DNA]</scope>
    <source>
        <strain evidence="2">PCC 7822</strain>
    </source>
</reference>
<sequence length="77" mass="8757">MKQGIEIMKKWIMNKTFLGVTLILALILLISLDPTISQFTVKLDGKENSILIEIQREHQDLIAPSQPSLIRGELEKN</sequence>
<dbReference type="HOGENOM" id="CLU_2632221_0_0_3"/>
<gene>
    <name evidence="1" type="ordered locus">Cyan7822_1077</name>
</gene>
<proteinExistence type="predicted"/>
<dbReference type="AlphaFoldDB" id="E0UEV5"/>
<keyword evidence="2" id="KW-1185">Reference proteome</keyword>
<organism evidence="1 2">
    <name type="scientific">Gloeothece verrucosa (strain PCC 7822)</name>
    <name type="common">Cyanothece sp. (strain PCC 7822)</name>
    <dbReference type="NCBI Taxonomy" id="497965"/>
    <lineage>
        <taxon>Bacteria</taxon>
        <taxon>Bacillati</taxon>
        <taxon>Cyanobacteriota</taxon>
        <taxon>Cyanophyceae</taxon>
        <taxon>Oscillatoriophycideae</taxon>
        <taxon>Chroococcales</taxon>
        <taxon>Aphanothecaceae</taxon>
        <taxon>Gloeothece</taxon>
        <taxon>Gloeothece verrucosa</taxon>
    </lineage>
</organism>
<dbReference type="EMBL" id="CP002198">
    <property type="protein sequence ID" value="ADN13085.1"/>
    <property type="molecule type" value="Genomic_DNA"/>
</dbReference>
<dbReference type="Proteomes" id="UP000008206">
    <property type="component" value="Chromosome"/>
</dbReference>
<dbReference type="KEGG" id="cyj:Cyan7822_1077"/>
<accession>E0UEV5</accession>